<sequence>MDFELSVKMNYDQLTDSEKEMVRFMMNRPQDVINMTIVELGKAMLSSKSSVLRLAQKLGYHGFSELKYVIRESMTVSTLEPSDLTQLLKQDLDRTFRYADQTNFQPFLQKIKGARMVFLYATGFSQNNFTKEFSKDLMLANRANMVISGESNLSMSSSVLTEEDLIVFTSFSGETPGIKDVVRILKMKNIPIATVTRFGSNFLSEHTDYSFFFEATPLPSRRYKQSVHSLIGLEVILDVIARKYREFILFDE</sequence>
<dbReference type="Pfam" id="PF01380">
    <property type="entry name" value="SIS"/>
    <property type="match status" value="1"/>
</dbReference>
<dbReference type="Proteomes" id="UP000198752">
    <property type="component" value="Unassembled WGS sequence"/>
</dbReference>
<dbReference type="PROSITE" id="PS51071">
    <property type="entry name" value="HTH_RPIR"/>
    <property type="match status" value="1"/>
</dbReference>
<dbReference type="InterPro" id="IPR036388">
    <property type="entry name" value="WH-like_DNA-bd_sf"/>
</dbReference>
<reference evidence="6" key="1">
    <citation type="submission" date="2016-10" db="EMBL/GenBank/DDBJ databases">
        <authorList>
            <person name="Varghese N."/>
            <person name="Submissions S."/>
        </authorList>
    </citation>
    <scope>NUCLEOTIDE SEQUENCE [LARGE SCALE GENOMIC DNA]</scope>
    <source>
        <strain evidence="6">ATCC 700379</strain>
    </source>
</reference>
<name>A0A1I2RUD5_9BACL</name>
<dbReference type="SUPFAM" id="SSF53697">
    <property type="entry name" value="SIS domain"/>
    <property type="match status" value="1"/>
</dbReference>
<dbReference type="GO" id="GO:1901135">
    <property type="term" value="P:carbohydrate derivative metabolic process"/>
    <property type="evidence" value="ECO:0007669"/>
    <property type="project" value="InterPro"/>
</dbReference>
<dbReference type="InterPro" id="IPR046348">
    <property type="entry name" value="SIS_dom_sf"/>
</dbReference>
<dbReference type="PANTHER" id="PTHR30514:SF1">
    <property type="entry name" value="HTH-TYPE TRANSCRIPTIONAL REGULATOR HEXR-RELATED"/>
    <property type="match status" value="1"/>
</dbReference>
<keyword evidence="1" id="KW-0805">Transcription regulation</keyword>
<dbReference type="PANTHER" id="PTHR30514">
    <property type="entry name" value="GLUCOKINASE"/>
    <property type="match status" value="1"/>
</dbReference>
<evidence type="ECO:0000313" key="6">
    <source>
        <dbReference type="Proteomes" id="UP000198752"/>
    </source>
</evidence>
<dbReference type="InterPro" id="IPR047640">
    <property type="entry name" value="RpiR-like"/>
</dbReference>
<evidence type="ECO:0000256" key="3">
    <source>
        <dbReference type="ARBA" id="ARBA00023163"/>
    </source>
</evidence>
<keyword evidence="6" id="KW-1185">Reference proteome</keyword>
<evidence type="ECO:0000256" key="2">
    <source>
        <dbReference type="ARBA" id="ARBA00023125"/>
    </source>
</evidence>
<dbReference type="GO" id="GO:0097367">
    <property type="term" value="F:carbohydrate derivative binding"/>
    <property type="evidence" value="ECO:0007669"/>
    <property type="project" value="InterPro"/>
</dbReference>
<proteinExistence type="predicted"/>
<dbReference type="Gene3D" id="1.10.10.10">
    <property type="entry name" value="Winged helix-like DNA-binding domain superfamily/Winged helix DNA-binding domain"/>
    <property type="match status" value="1"/>
</dbReference>
<dbReference type="InterPro" id="IPR009057">
    <property type="entry name" value="Homeodomain-like_sf"/>
</dbReference>
<dbReference type="OrthoDB" id="6590756at2"/>
<dbReference type="GO" id="GO:0003700">
    <property type="term" value="F:DNA-binding transcription factor activity"/>
    <property type="evidence" value="ECO:0007669"/>
    <property type="project" value="InterPro"/>
</dbReference>
<feature type="domain" description="HTH rpiR-type" evidence="4">
    <location>
        <begin position="1"/>
        <end position="77"/>
    </location>
</feature>
<evidence type="ECO:0000259" key="4">
    <source>
        <dbReference type="PROSITE" id="PS51071"/>
    </source>
</evidence>
<dbReference type="Gene3D" id="3.40.50.10490">
    <property type="entry name" value="Glucose-6-phosphate isomerase like protein, domain 1"/>
    <property type="match status" value="1"/>
</dbReference>
<dbReference type="AlphaFoldDB" id="A0A1I2RUD5"/>
<keyword evidence="2" id="KW-0238">DNA-binding</keyword>
<organism evidence="5 6">
    <name type="scientific">Sporolactobacillus nakayamae</name>
    <dbReference type="NCBI Taxonomy" id="269670"/>
    <lineage>
        <taxon>Bacteria</taxon>
        <taxon>Bacillati</taxon>
        <taxon>Bacillota</taxon>
        <taxon>Bacilli</taxon>
        <taxon>Bacillales</taxon>
        <taxon>Sporolactobacillaceae</taxon>
        <taxon>Sporolactobacillus</taxon>
    </lineage>
</organism>
<dbReference type="RefSeq" id="WP_093672034.1">
    <property type="nucleotide sequence ID" value="NZ_FOOY01000010.1"/>
</dbReference>
<keyword evidence="3" id="KW-0804">Transcription</keyword>
<evidence type="ECO:0000313" key="5">
    <source>
        <dbReference type="EMBL" id="SFG44142.1"/>
    </source>
</evidence>
<dbReference type="InterPro" id="IPR000281">
    <property type="entry name" value="HTH_RpiR"/>
</dbReference>
<evidence type="ECO:0000256" key="1">
    <source>
        <dbReference type="ARBA" id="ARBA00023015"/>
    </source>
</evidence>
<accession>A0A1I2RUD5</accession>
<dbReference type="CDD" id="cd05013">
    <property type="entry name" value="SIS_RpiR"/>
    <property type="match status" value="1"/>
</dbReference>
<protein>
    <submittedName>
        <fullName evidence="5">Transcriptional regulator, RpiR family</fullName>
    </submittedName>
</protein>
<gene>
    <name evidence="5" type="ORF">SAMN02982927_01737</name>
</gene>
<dbReference type="SUPFAM" id="SSF46689">
    <property type="entry name" value="Homeodomain-like"/>
    <property type="match status" value="1"/>
</dbReference>
<dbReference type="GO" id="GO:0003677">
    <property type="term" value="F:DNA binding"/>
    <property type="evidence" value="ECO:0007669"/>
    <property type="project" value="UniProtKB-KW"/>
</dbReference>
<dbReference type="InterPro" id="IPR001347">
    <property type="entry name" value="SIS_dom"/>
</dbReference>
<dbReference type="EMBL" id="FOOY01000010">
    <property type="protein sequence ID" value="SFG44142.1"/>
    <property type="molecule type" value="Genomic_DNA"/>
</dbReference>
<dbReference type="Pfam" id="PF01418">
    <property type="entry name" value="HTH_6"/>
    <property type="match status" value="1"/>
</dbReference>
<dbReference type="InterPro" id="IPR035472">
    <property type="entry name" value="RpiR-like_SIS"/>
</dbReference>
<dbReference type="STRING" id="269670.SAMN02982927_01737"/>